<organism evidence="1 2">
    <name type="scientific">Camellia lanceoleosa</name>
    <dbReference type="NCBI Taxonomy" id="1840588"/>
    <lineage>
        <taxon>Eukaryota</taxon>
        <taxon>Viridiplantae</taxon>
        <taxon>Streptophyta</taxon>
        <taxon>Embryophyta</taxon>
        <taxon>Tracheophyta</taxon>
        <taxon>Spermatophyta</taxon>
        <taxon>Magnoliopsida</taxon>
        <taxon>eudicotyledons</taxon>
        <taxon>Gunneridae</taxon>
        <taxon>Pentapetalae</taxon>
        <taxon>asterids</taxon>
        <taxon>Ericales</taxon>
        <taxon>Theaceae</taxon>
        <taxon>Camellia</taxon>
    </lineage>
</organism>
<reference evidence="1 2" key="1">
    <citation type="journal article" date="2022" name="Plant J.">
        <title>Chromosome-level genome of Camellia lanceoleosa provides a valuable resource for understanding genome evolution and self-incompatibility.</title>
        <authorList>
            <person name="Gong W."/>
            <person name="Xiao S."/>
            <person name="Wang L."/>
            <person name="Liao Z."/>
            <person name="Chang Y."/>
            <person name="Mo W."/>
            <person name="Hu G."/>
            <person name="Li W."/>
            <person name="Zhao G."/>
            <person name="Zhu H."/>
            <person name="Hu X."/>
            <person name="Ji K."/>
            <person name="Xiang X."/>
            <person name="Song Q."/>
            <person name="Yuan D."/>
            <person name="Jin S."/>
            <person name="Zhang L."/>
        </authorList>
    </citation>
    <scope>NUCLEOTIDE SEQUENCE [LARGE SCALE GENOMIC DNA]</scope>
    <source>
        <strain evidence="1">SQ_2022a</strain>
    </source>
</reference>
<evidence type="ECO:0000313" key="2">
    <source>
        <dbReference type="Proteomes" id="UP001060215"/>
    </source>
</evidence>
<accession>A0ACC0HYY5</accession>
<keyword evidence="2" id="KW-1185">Reference proteome</keyword>
<protein>
    <submittedName>
        <fullName evidence="1">Uncharacterized protein</fullName>
    </submittedName>
</protein>
<dbReference type="Proteomes" id="UP001060215">
    <property type="component" value="Chromosome 2"/>
</dbReference>
<dbReference type="EMBL" id="CM045759">
    <property type="protein sequence ID" value="KAI8017712.1"/>
    <property type="molecule type" value="Genomic_DNA"/>
</dbReference>
<sequence length="121" mass="12055">MRCRDLNAEYFGEIEGGVERFHGGEEMGDEGFVGGGDDFVPDGDAVDFGGGVEGEDVVSHPGHGGGEFGDGGDVGVSDGDGDVDVGVGKGAEDVGVGIDDLDSVDGGLVLSVCCECVCLPV</sequence>
<comment type="caution">
    <text evidence="1">The sequence shown here is derived from an EMBL/GenBank/DDBJ whole genome shotgun (WGS) entry which is preliminary data.</text>
</comment>
<name>A0ACC0HYY5_9ERIC</name>
<evidence type="ECO:0000313" key="1">
    <source>
        <dbReference type="EMBL" id="KAI8017712.1"/>
    </source>
</evidence>
<gene>
    <name evidence="1" type="ORF">LOK49_LG04G01422</name>
</gene>
<proteinExistence type="predicted"/>